<feature type="domain" description="HTH marR-type" evidence="4">
    <location>
        <begin position="7"/>
        <end position="142"/>
    </location>
</feature>
<dbReference type="EMBL" id="JAAGVY010000029">
    <property type="protein sequence ID" value="NEN24606.1"/>
    <property type="molecule type" value="Genomic_DNA"/>
</dbReference>
<evidence type="ECO:0000256" key="1">
    <source>
        <dbReference type="ARBA" id="ARBA00023015"/>
    </source>
</evidence>
<dbReference type="PRINTS" id="PR00598">
    <property type="entry name" value="HTHMARR"/>
</dbReference>
<dbReference type="InterPro" id="IPR036388">
    <property type="entry name" value="WH-like_DNA-bd_sf"/>
</dbReference>
<evidence type="ECO:0000256" key="3">
    <source>
        <dbReference type="ARBA" id="ARBA00023163"/>
    </source>
</evidence>
<dbReference type="Pfam" id="PF12802">
    <property type="entry name" value="MarR_2"/>
    <property type="match status" value="1"/>
</dbReference>
<keyword evidence="2" id="KW-0238">DNA-binding</keyword>
<evidence type="ECO:0000259" key="4">
    <source>
        <dbReference type="PROSITE" id="PS50995"/>
    </source>
</evidence>
<name>A0A7K3WT17_9FLAO</name>
<reference evidence="5 6" key="1">
    <citation type="submission" date="2020-02" db="EMBL/GenBank/DDBJ databases">
        <title>Out from the shadows clarifying the taxonomy of the family Cryomorphaceae and related taxa by utilizing the GTDB taxonomic framework.</title>
        <authorList>
            <person name="Bowman J.P."/>
        </authorList>
    </citation>
    <scope>NUCLEOTIDE SEQUENCE [LARGE SCALE GENOMIC DNA]</scope>
    <source>
        <strain evidence="5 6">QSSC 1-22</strain>
    </source>
</reference>
<accession>A0A7K3WT17</accession>
<keyword evidence="3" id="KW-0804">Transcription</keyword>
<dbReference type="PANTHER" id="PTHR42756:SF1">
    <property type="entry name" value="TRANSCRIPTIONAL REPRESSOR OF EMRAB OPERON"/>
    <property type="match status" value="1"/>
</dbReference>
<dbReference type="InterPro" id="IPR036390">
    <property type="entry name" value="WH_DNA-bd_sf"/>
</dbReference>
<keyword evidence="1" id="KW-0805">Transcription regulation</keyword>
<dbReference type="SUPFAM" id="SSF46785">
    <property type="entry name" value="Winged helix' DNA-binding domain"/>
    <property type="match status" value="1"/>
</dbReference>
<dbReference type="PROSITE" id="PS50995">
    <property type="entry name" value="HTH_MARR_2"/>
    <property type="match status" value="1"/>
</dbReference>
<dbReference type="InterPro" id="IPR000835">
    <property type="entry name" value="HTH_MarR-typ"/>
</dbReference>
<dbReference type="Proteomes" id="UP000486602">
    <property type="component" value="Unassembled WGS sequence"/>
</dbReference>
<sequence>MDIPKSEIPFGRVFGELAKEYVGVFTRSLEHLPINRYFYALVVIDNHKGDLSQTTLGDELYLDKASVVRMLDYLEQKDCIKRCPNPNDRRAHILHLTDKARKMIPDIKQAIQNSNKACLKNLPDRSITDFEAEMDIVRQSLQNEPRRNYKLHFVKSED</sequence>
<gene>
    <name evidence="5" type="ORF">G3O08_13945</name>
</gene>
<keyword evidence="6" id="KW-1185">Reference proteome</keyword>
<evidence type="ECO:0000313" key="6">
    <source>
        <dbReference type="Proteomes" id="UP000486602"/>
    </source>
</evidence>
<evidence type="ECO:0000313" key="5">
    <source>
        <dbReference type="EMBL" id="NEN24606.1"/>
    </source>
</evidence>
<evidence type="ECO:0000256" key="2">
    <source>
        <dbReference type="ARBA" id="ARBA00023125"/>
    </source>
</evidence>
<dbReference type="GO" id="GO:0003700">
    <property type="term" value="F:DNA-binding transcription factor activity"/>
    <property type="evidence" value="ECO:0007669"/>
    <property type="project" value="InterPro"/>
</dbReference>
<dbReference type="SMART" id="SM00347">
    <property type="entry name" value="HTH_MARR"/>
    <property type="match status" value="1"/>
</dbReference>
<dbReference type="GO" id="GO:0003677">
    <property type="term" value="F:DNA binding"/>
    <property type="evidence" value="ECO:0007669"/>
    <property type="project" value="UniProtKB-KW"/>
</dbReference>
<dbReference type="RefSeq" id="WP_163286000.1">
    <property type="nucleotide sequence ID" value="NZ_JAAGVY010000029.1"/>
</dbReference>
<dbReference type="Gene3D" id="1.10.10.10">
    <property type="entry name" value="Winged helix-like DNA-binding domain superfamily/Winged helix DNA-binding domain"/>
    <property type="match status" value="1"/>
</dbReference>
<dbReference type="PANTHER" id="PTHR42756">
    <property type="entry name" value="TRANSCRIPTIONAL REGULATOR, MARR"/>
    <property type="match status" value="1"/>
</dbReference>
<dbReference type="AlphaFoldDB" id="A0A7K3WT17"/>
<proteinExistence type="predicted"/>
<comment type="caution">
    <text evidence="5">The sequence shown here is derived from an EMBL/GenBank/DDBJ whole genome shotgun (WGS) entry which is preliminary data.</text>
</comment>
<organism evidence="5 6">
    <name type="scientific">Cryomorpha ignava</name>
    <dbReference type="NCBI Taxonomy" id="101383"/>
    <lineage>
        <taxon>Bacteria</taxon>
        <taxon>Pseudomonadati</taxon>
        <taxon>Bacteroidota</taxon>
        <taxon>Flavobacteriia</taxon>
        <taxon>Flavobacteriales</taxon>
        <taxon>Cryomorphaceae</taxon>
        <taxon>Cryomorpha</taxon>
    </lineage>
</organism>
<protein>
    <submittedName>
        <fullName evidence="5">MarR family transcriptional regulator</fullName>
    </submittedName>
</protein>